<dbReference type="SUPFAM" id="SSF53448">
    <property type="entry name" value="Nucleotide-diphospho-sugar transferases"/>
    <property type="match status" value="1"/>
</dbReference>
<keyword evidence="5" id="KW-0548">Nucleotidyltransferase</keyword>
<dbReference type="EC" id="2.7.7.27" evidence="5"/>
<evidence type="ECO:0000313" key="5">
    <source>
        <dbReference type="EMBL" id="HJG87629.1"/>
    </source>
</evidence>
<dbReference type="Pfam" id="PF00483">
    <property type="entry name" value="NTP_transferase"/>
    <property type="match status" value="1"/>
</dbReference>
<protein>
    <submittedName>
        <fullName evidence="5">Glucose-1-phosphate adenylyltransferase subunit GlgD</fullName>
        <ecNumber evidence="5">2.7.7.27</ecNumber>
    </submittedName>
</protein>
<dbReference type="CDD" id="cd02508">
    <property type="entry name" value="ADP_Glucose_PP"/>
    <property type="match status" value="1"/>
</dbReference>
<dbReference type="Gene3D" id="3.90.550.10">
    <property type="entry name" value="Spore Coat Polysaccharide Biosynthesis Protein SpsA, Chain A"/>
    <property type="match status" value="1"/>
</dbReference>
<evidence type="ECO:0000256" key="1">
    <source>
        <dbReference type="ARBA" id="ARBA00010443"/>
    </source>
</evidence>
<keyword evidence="5" id="KW-0808">Transferase</keyword>
<dbReference type="RefSeq" id="WP_294535517.1">
    <property type="nucleotide sequence ID" value="NZ_DYUC01000113.1"/>
</dbReference>
<dbReference type="GO" id="GO:0008878">
    <property type="term" value="F:glucose-1-phosphate adenylyltransferase activity"/>
    <property type="evidence" value="ECO:0007669"/>
    <property type="project" value="UniProtKB-EC"/>
</dbReference>
<name>A0A921MNN5_9FIRM</name>
<organism evidence="5 6">
    <name type="scientific">Pseudoflavonifractor capillosus</name>
    <dbReference type="NCBI Taxonomy" id="106588"/>
    <lineage>
        <taxon>Bacteria</taxon>
        <taxon>Bacillati</taxon>
        <taxon>Bacillota</taxon>
        <taxon>Clostridia</taxon>
        <taxon>Eubacteriales</taxon>
        <taxon>Oscillospiraceae</taxon>
        <taxon>Pseudoflavonifractor</taxon>
    </lineage>
</organism>
<dbReference type="Proteomes" id="UP000760668">
    <property type="component" value="Unassembled WGS sequence"/>
</dbReference>
<dbReference type="InterPro" id="IPR011004">
    <property type="entry name" value="Trimer_LpxA-like_sf"/>
</dbReference>
<evidence type="ECO:0000313" key="6">
    <source>
        <dbReference type="Proteomes" id="UP000760668"/>
    </source>
</evidence>
<feature type="domain" description="Nucleotidyl transferase" evidence="3">
    <location>
        <begin position="18"/>
        <end position="229"/>
    </location>
</feature>
<comment type="similarity">
    <text evidence="1">Belongs to the bacterial/plant glucose-1-phosphate adenylyltransferase family.</text>
</comment>
<comment type="caution">
    <text evidence="5">The sequence shown here is derived from an EMBL/GenBank/DDBJ whole genome shotgun (WGS) entry which is preliminary data.</text>
</comment>
<dbReference type="InterPro" id="IPR056818">
    <property type="entry name" value="GlmU/GlgC-like_hexapep"/>
</dbReference>
<dbReference type="SUPFAM" id="SSF51161">
    <property type="entry name" value="Trimeric LpxA-like enzymes"/>
    <property type="match status" value="1"/>
</dbReference>
<dbReference type="PANTHER" id="PTHR43523:SF6">
    <property type="entry name" value="GLYCOGEN BIOSYNTHESIS PROTEIN GLGD"/>
    <property type="match status" value="1"/>
</dbReference>
<evidence type="ECO:0000256" key="2">
    <source>
        <dbReference type="ARBA" id="ARBA00023056"/>
    </source>
</evidence>
<gene>
    <name evidence="5" type="primary">glgD</name>
    <name evidence="5" type="ORF">K8V01_11535</name>
</gene>
<evidence type="ECO:0000259" key="3">
    <source>
        <dbReference type="Pfam" id="PF00483"/>
    </source>
</evidence>
<dbReference type="AlphaFoldDB" id="A0A921MNN5"/>
<dbReference type="Gene3D" id="2.160.10.10">
    <property type="entry name" value="Hexapeptide repeat proteins"/>
    <property type="match status" value="1"/>
</dbReference>
<keyword evidence="2" id="KW-0320">Glycogen biosynthesis</keyword>
<evidence type="ECO:0000259" key="4">
    <source>
        <dbReference type="Pfam" id="PF24894"/>
    </source>
</evidence>
<dbReference type="InterPro" id="IPR011831">
    <property type="entry name" value="ADP-Glc_PPase"/>
</dbReference>
<dbReference type="GO" id="GO:0005978">
    <property type="term" value="P:glycogen biosynthetic process"/>
    <property type="evidence" value="ECO:0007669"/>
    <property type="project" value="UniProtKB-KW"/>
</dbReference>
<dbReference type="PANTHER" id="PTHR43523">
    <property type="entry name" value="GLUCOSE-1-PHOSPHATE ADENYLYLTRANSFERASE-RELATED"/>
    <property type="match status" value="1"/>
</dbReference>
<proteinExistence type="inferred from homology"/>
<dbReference type="InterPro" id="IPR029044">
    <property type="entry name" value="Nucleotide-diphossugar_trans"/>
</dbReference>
<dbReference type="CDD" id="cd04651">
    <property type="entry name" value="LbH_G1P_AT_C"/>
    <property type="match status" value="1"/>
</dbReference>
<accession>A0A921MNN5</accession>
<feature type="domain" description="Glucose-1-phosphate adenylyltransferase/Bifunctional protein GlmU-like C-terminal hexapeptide" evidence="4">
    <location>
        <begin position="285"/>
        <end position="354"/>
    </location>
</feature>
<reference evidence="5" key="1">
    <citation type="journal article" date="2021" name="PeerJ">
        <title>Extensive microbial diversity within the chicken gut microbiome revealed by metagenomics and culture.</title>
        <authorList>
            <person name="Gilroy R."/>
            <person name="Ravi A."/>
            <person name="Getino M."/>
            <person name="Pursley I."/>
            <person name="Horton D.L."/>
            <person name="Alikhan N.F."/>
            <person name="Baker D."/>
            <person name="Gharbi K."/>
            <person name="Hall N."/>
            <person name="Watson M."/>
            <person name="Adriaenssens E.M."/>
            <person name="Foster-Nyarko E."/>
            <person name="Jarju S."/>
            <person name="Secka A."/>
            <person name="Antonio M."/>
            <person name="Oren A."/>
            <person name="Chaudhuri R.R."/>
            <person name="La Ragione R."/>
            <person name="Hildebrand F."/>
            <person name="Pallen M.J."/>
        </authorList>
    </citation>
    <scope>NUCLEOTIDE SEQUENCE</scope>
    <source>
        <strain evidence="5">CHK179-5677</strain>
    </source>
</reference>
<dbReference type="Pfam" id="PF24894">
    <property type="entry name" value="Hexapep_GlmU"/>
    <property type="match status" value="1"/>
</dbReference>
<dbReference type="NCBIfam" id="TIGR02092">
    <property type="entry name" value="glgD"/>
    <property type="match status" value="1"/>
</dbReference>
<dbReference type="EMBL" id="DYUC01000113">
    <property type="protein sequence ID" value="HJG87629.1"/>
    <property type="molecule type" value="Genomic_DNA"/>
</dbReference>
<reference evidence="5" key="2">
    <citation type="submission" date="2021-09" db="EMBL/GenBank/DDBJ databases">
        <authorList>
            <person name="Gilroy R."/>
        </authorList>
    </citation>
    <scope>NUCLEOTIDE SEQUENCE</scope>
    <source>
        <strain evidence="5">CHK179-5677</strain>
    </source>
</reference>
<sequence>MMNKLHGIIFAYRSNADLRELTQVRNTCSVPYGGRYRIIDFMLSNFVNAGIVDVGIIVHANYQSLLDHLGSGKDWDLSRKHGGLRILPPFGYANKQRGGVCRGRMDALEGVYSYLKNIKQEHVVLAGGDIAVNLPMREIYQQHIKSGADITAVCTRNPKGDPRSSDYFTIGDDGRITDVSVHPYAPVGCESLEVYILSKSLLLSLVDQCAAHNSPSFSQDVLQAMVHTLKIVPYIFDGYAARLQSVPSYFARSMELLDPAVRADLFVPERPVKTKDQSNPSTYYGEQGSSVNSLLADGCIIEGTVRNSILFRGVRVEAGALVENCILMQGTTIQQGAVLKYTITDKNVHVNPGRMLMGHETYPLAIAKDETV</sequence>
<dbReference type="InterPro" id="IPR005835">
    <property type="entry name" value="NTP_transferase_dom"/>
</dbReference>
<dbReference type="InterPro" id="IPR011832">
    <property type="entry name" value="GlgDAde_trans"/>
</dbReference>